<reference evidence="2" key="1">
    <citation type="journal article" date="2013" name="Stand. Genomic Sci.">
        <title>Complete genome sequence of the halophilic bacterium Spirochaeta africana type strain (Z-7692(T)) from the alkaline Lake Magadi in the East African Rift.</title>
        <authorList>
            <person name="Liolos K."/>
            <person name="Abt B."/>
            <person name="Scheuner C."/>
            <person name="Teshima H."/>
            <person name="Held B."/>
            <person name="Lapidus A."/>
            <person name="Nolan M."/>
            <person name="Lucas S."/>
            <person name="Deshpande S."/>
            <person name="Cheng J.F."/>
            <person name="Tapia R."/>
            <person name="Goodwin L.A."/>
            <person name="Pitluck S."/>
            <person name="Pagani I."/>
            <person name="Ivanova N."/>
            <person name="Mavromatis K."/>
            <person name="Mikhailova N."/>
            <person name="Huntemann M."/>
            <person name="Pati A."/>
            <person name="Chen A."/>
            <person name="Palaniappan K."/>
            <person name="Land M."/>
            <person name="Rohde M."/>
            <person name="Tindall B.J."/>
            <person name="Detter J.C."/>
            <person name="Goker M."/>
            <person name="Bristow J."/>
            <person name="Eisen J.A."/>
            <person name="Markowitz V."/>
            <person name="Hugenholtz P."/>
            <person name="Woyke T."/>
            <person name="Klenk H.P."/>
            <person name="Kyrpides N.C."/>
        </authorList>
    </citation>
    <scope>NUCLEOTIDE SEQUENCE</scope>
    <source>
        <strain evidence="2">ATCC 700263 / DSM 8902 / Z-7692</strain>
    </source>
</reference>
<proteinExistence type="predicted"/>
<dbReference type="STRING" id="889378.Spiaf_1224"/>
<protein>
    <submittedName>
        <fullName evidence="1">Uncharacterized protein</fullName>
    </submittedName>
</protein>
<sequence length="291" mass="30328">MLILVCSDAAVLKAIKNHCKRGAGGLDPVPLALPKVKLFRIDPETMVLQASPDRIAAAAGVVLGQLLAAGTPASGVHWACISTGAAGAEAAPAPAAPFPAALITAVSPGSALPDGWYPDCVPQHTLPELTLEAADLPVDLASFLRGFAGMAATDQISAYLLPPGAPTSPDAPAAVEQILGLARAARKQSCIPGYPLDATDEHDIEELSTTLRLTASEQRILQQRLQELRVRSGSYSQRLARLADLSAVNAHSQLPRQTREAILQRVLQALSQDAAADQLQTRPASGAQDSL</sequence>
<dbReference type="Proteomes" id="UP000007383">
    <property type="component" value="Chromosome"/>
</dbReference>
<gene>
    <name evidence="1" type="ordered locus">Spiaf_1224</name>
</gene>
<name>H9UIF9_SPIAZ</name>
<dbReference type="HOGENOM" id="CLU_956157_0_0_12"/>
<evidence type="ECO:0000313" key="2">
    <source>
        <dbReference type="Proteomes" id="UP000007383"/>
    </source>
</evidence>
<dbReference type="EMBL" id="CP003282">
    <property type="protein sequence ID" value="AFG37302.1"/>
    <property type="molecule type" value="Genomic_DNA"/>
</dbReference>
<dbReference type="PATRIC" id="fig|889378.3.peg.1223"/>
<dbReference type="KEGG" id="sfc:Spiaf_1224"/>
<organism evidence="1 2">
    <name type="scientific">Spirochaeta africana (strain ATCC 700263 / DSM 8902 / Z-7692)</name>
    <dbReference type="NCBI Taxonomy" id="889378"/>
    <lineage>
        <taxon>Bacteria</taxon>
        <taxon>Pseudomonadati</taxon>
        <taxon>Spirochaetota</taxon>
        <taxon>Spirochaetia</taxon>
        <taxon>Spirochaetales</taxon>
        <taxon>Spirochaetaceae</taxon>
        <taxon>Spirochaeta</taxon>
    </lineage>
</organism>
<accession>H9UIF9</accession>
<keyword evidence="2" id="KW-1185">Reference proteome</keyword>
<dbReference type="AlphaFoldDB" id="H9UIF9"/>
<evidence type="ECO:0000313" key="1">
    <source>
        <dbReference type="EMBL" id="AFG37302.1"/>
    </source>
</evidence>